<organism evidence="1 2">
    <name type="scientific">Lachancea thermotolerans (strain ATCC 56472 / CBS 6340 / NRRL Y-8284)</name>
    <name type="common">Yeast</name>
    <name type="synonym">Kluyveromyces thermotolerans</name>
    <dbReference type="NCBI Taxonomy" id="559295"/>
    <lineage>
        <taxon>Eukaryota</taxon>
        <taxon>Fungi</taxon>
        <taxon>Dikarya</taxon>
        <taxon>Ascomycota</taxon>
        <taxon>Saccharomycotina</taxon>
        <taxon>Saccharomycetes</taxon>
        <taxon>Saccharomycetales</taxon>
        <taxon>Saccharomycetaceae</taxon>
        <taxon>Lachancea</taxon>
    </lineage>
</organism>
<gene>
    <name evidence="1" type="ordered locus">KLTH0F12276g</name>
</gene>
<dbReference type="eggNOG" id="ENOG502S4KN">
    <property type="taxonomic scope" value="Eukaryota"/>
</dbReference>
<dbReference type="OrthoDB" id="4030310at2759"/>
<dbReference type="RefSeq" id="XP_002554729.1">
    <property type="nucleotide sequence ID" value="XM_002554683.1"/>
</dbReference>
<dbReference type="InterPro" id="IPR015315">
    <property type="entry name" value="DUF1963"/>
</dbReference>
<evidence type="ECO:0000313" key="1">
    <source>
        <dbReference type="EMBL" id="CAR24292.1"/>
    </source>
</evidence>
<sequence>MAEDFELPRSYEKYREVLKRTLKKCINIKAEIASTGPFDSKFGGDPYFPKNEAYPVDEGSAPLGFLVQINFEQVPCLKNYPKTGILQFYAGLEAGVAISDDEFKQSGYRVIYFENVETDESKLVSDFSFAESARDELPVSSDSKLLFTKDTQIMPPCDFRFEQVLDRGSCSSTGSGLLDYYDMSDSSGHRIGGYPAFTQEDPRPLFSENLTELLLQVDTDGDPGPDIMWGDAGVGNFFISEEDLKNKNFNKVFFTCDCA</sequence>
<proteinExistence type="predicted"/>
<dbReference type="PANTHER" id="PTHR36436">
    <property type="entry name" value="SLL5081 PROTEIN"/>
    <property type="match status" value="1"/>
</dbReference>
<accession>C5DLE1</accession>
<dbReference type="AlphaFoldDB" id="C5DLE1"/>
<dbReference type="EMBL" id="CU928170">
    <property type="protein sequence ID" value="CAR24292.1"/>
    <property type="molecule type" value="Genomic_DNA"/>
</dbReference>
<dbReference type="GeneID" id="8292946"/>
<dbReference type="InParanoid" id="C5DLE1"/>
<dbReference type="HOGENOM" id="CLU_056726_0_0_1"/>
<protein>
    <submittedName>
        <fullName evidence="1">KLTH0F12276p</fullName>
    </submittedName>
</protein>
<dbReference type="KEGG" id="lth:KLTH0F12276g"/>
<name>C5DLE1_LACTC</name>
<dbReference type="InterPro" id="IPR035948">
    <property type="entry name" value="YwqG-like_sf"/>
</dbReference>
<reference evidence="1 2" key="1">
    <citation type="journal article" date="2009" name="Genome Res.">
        <title>Comparative genomics of protoploid Saccharomycetaceae.</title>
        <authorList>
            <consortium name="The Genolevures Consortium"/>
            <person name="Souciet J.-L."/>
            <person name="Dujon B."/>
            <person name="Gaillardin C."/>
            <person name="Johnston M."/>
            <person name="Baret P.V."/>
            <person name="Cliften P."/>
            <person name="Sherman D.J."/>
            <person name="Weissenbach J."/>
            <person name="Westhof E."/>
            <person name="Wincker P."/>
            <person name="Jubin C."/>
            <person name="Poulain J."/>
            <person name="Barbe V."/>
            <person name="Segurens B."/>
            <person name="Artiguenave F."/>
            <person name="Anthouard V."/>
            <person name="Vacherie B."/>
            <person name="Val M.-E."/>
            <person name="Fulton R.S."/>
            <person name="Minx P."/>
            <person name="Wilson R."/>
            <person name="Durrens P."/>
            <person name="Jean G."/>
            <person name="Marck C."/>
            <person name="Martin T."/>
            <person name="Nikolski M."/>
            <person name="Rolland T."/>
            <person name="Seret M.-L."/>
            <person name="Casaregola S."/>
            <person name="Despons L."/>
            <person name="Fairhead C."/>
            <person name="Fischer G."/>
            <person name="Lafontaine I."/>
            <person name="Leh V."/>
            <person name="Lemaire M."/>
            <person name="de Montigny J."/>
            <person name="Neuveglise C."/>
            <person name="Thierry A."/>
            <person name="Blanc-Lenfle I."/>
            <person name="Bleykasten C."/>
            <person name="Diffels J."/>
            <person name="Fritsch E."/>
            <person name="Frangeul L."/>
            <person name="Goeffon A."/>
            <person name="Jauniaux N."/>
            <person name="Kachouri-Lafond R."/>
            <person name="Payen C."/>
            <person name="Potier S."/>
            <person name="Pribylova L."/>
            <person name="Ozanne C."/>
            <person name="Richard G.-F."/>
            <person name="Sacerdot C."/>
            <person name="Straub M.-L."/>
            <person name="Talla E."/>
        </authorList>
    </citation>
    <scope>NUCLEOTIDE SEQUENCE [LARGE SCALE GENOMIC DNA]</scope>
    <source>
        <strain evidence="2">ATCC 56472 / CBS 6340 / NRRL Y-8284</strain>
    </source>
</reference>
<dbReference type="Proteomes" id="UP000002036">
    <property type="component" value="Chromosome F"/>
</dbReference>
<keyword evidence="2" id="KW-1185">Reference proteome</keyword>
<dbReference type="Pfam" id="PF09234">
    <property type="entry name" value="DUF1963"/>
    <property type="match status" value="1"/>
</dbReference>
<dbReference type="Gene3D" id="2.30.320.10">
    <property type="entry name" value="YwqG-like"/>
    <property type="match status" value="1"/>
</dbReference>
<dbReference type="PANTHER" id="PTHR36436:SF6">
    <property type="entry name" value="SLL5081 PROTEIN"/>
    <property type="match status" value="1"/>
</dbReference>
<evidence type="ECO:0000313" key="2">
    <source>
        <dbReference type="Proteomes" id="UP000002036"/>
    </source>
</evidence>
<dbReference type="SUPFAM" id="SSF103032">
    <property type="entry name" value="Hypothetical protein YwqG"/>
    <property type="match status" value="1"/>
</dbReference>